<gene>
    <name evidence="2" type="ORF">SAMN04487783_2538</name>
</gene>
<reference evidence="2 3" key="1">
    <citation type="submission" date="2016-10" db="EMBL/GenBank/DDBJ databases">
        <authorList>
            <person name="Varghese N."/>
            <person name="Submissions S."/>
        </authorList>
    </citation>
    <scope>NUCLEOTIDE SEQUENCE [LARGE SCALE GENOMIC DNA]</scope>
    <source>
        <strain evidence="2 3">IAM 15147</strain>
    </source>
</reference>
<dbReference type="Proteomes" id="UP000198506">
    <property type="component" value="Unassembled WGS sequence"/>
</dbReference>
<name>A0AA94L0J3_9MICO</name>
<comment type="caution">
    <text evidence="2">The sequence shown here is derived from an EMBL/GenBank/DDBJ whole genome shotgun (WGS) entry which is preliminary data.</text>
</comment>
<evidence type="ECO:0000313" key="3">
    <source>
        <dbReference type="Proteomes" id="UP000198506"/>
    </source>
</evidence>
<accession>A0AA94L0J3</accession>
<organism evidence="2 3">
    <name type="scientific">Agrococcus baldri</name>
    <dbReference type="NCBI Taxonomy" id="153730"/>
    <lineage>
        <taxon>Bacteria</taxon>
        <taxon>Bacillati</taxon>
        <taxon>Actinomycetota</taxon>
        <taxon>Actinomycetes</taxon>
        <taxon>Micrococcales</taxon>
        <taxon>Microbacteriaceae</taxon>
        <taxon>Agrococcus</taxon>
    </lineage>
</organism>
<dbReference type="Pfam" id="PF08808">
    <property type="entry name" value="RES"/>
    <property type="match status" value="1"/>
</dbReference>
<dbReference type="AlphaFoldDB" id="A0AA94L0J3"/>
<feature type="domain" description="RES" evidence="1">
    <location>
        <begin position="20"/>
        <end position="159"/>
    </location>
</feature>
<dbReference type="InterPro" id="IPR014914">
    <property type="entry name" value="RES_dom"/>
</dbReference>
<dbReference type="RefSeq" id="WP_318255555.1">
    <property type="nucleotide sequence ID" value="NZ_FOZN01000004.1"/>
</dbReference>
<protein>
    <submittedName>
        <fullName evidence="2">RES domain-containing protein</fullName>
    </submittedName>
</protein>
<sequence length="169" mass="17691">MTGPAVVRIDALTSRVTGRCYRAVDPAHLDSALEGSRTAGRYSRASSPTLYLSASREGVAAALEAHADARSSKLVVVEIDVDASGIVDLRDAAALEAAGIELADATAPWQAAVRAGAEPPSWGVRDRLVELGARGLIDPSRKRPGLWHLALFDWNRPGAPVVTMAGGRG</sequence>
<keyword evidence="3" id="KW-1185">Reference proteome</keyword>
<dbReference type="EMBL" id="FOZN01000004">
    <property type="protein sequence ID" value="SFS18128.1"/>
    <property type="molecule type" value="Genomic_DNA"/>
</dbReference>
<evidence type="ECO:0000259" key="1">
    <source>
        <dbReference type="Pfam" id="PF08808"/>
    </source>
</evidence>
<proteinExistence type="predicted"/>
<evidence type="ECO:0000313" key="2">
    <source>
        <dbReference type="EMBL" id="SFS18128.1"/>
    </source>
</evidence>